<dbReference type="RefSeq" id="WP_111648619.1">
    <property type="nucleotide sequence ID" value="NZ_JACHWI010000004.1"/>
</dbReference>
<keyword evidence="2" id="KW-1185">Reference proteome</keyword>
<evidence type="ECO:0000313" key="2">
    <source>
        <dbReference type="Proteomes" id="UP000249341"/>
    </source>
</evidence>
<reference evidence="1 2" key="1">
    <citation type="submission" date="2018-06" db="EMBL/GenBank/DDBJ databases">
        <title>Genomic Encyclopedia of Type Strains, Phase III (KMG-III): the genomes of soil and plant-associated and newly described type strains.</title>
        <authorList>
            <person name="Whitman W."/>
        </authorList>
    </citation>
    <scope>NUCLEOTIDE SEQUENCE [LARGE SCALE GENOMIC DNA]</scope>
    <source>
        <strain evidence="1 2">CGMCC 4.7090</strain>
    </source>
</reference>
<name>A0A327ZHI6_9ACTN</name>
<gene>
    <name evidence="1" type="ORF">B0I29_103666</name>
</gene>
<dbReference type="Proteomes" id="UP000249341">
    <property type="component" value="Unassembled WGS sequence"/>
</dbReference>
<accession>A0A327ZHI6</accession>
<sequence length="226" mass="23354">MPTIGFLHTADVHVETFERLVAELAPGWAVRHVVDESLLADARVDGVTPAIAERVRGRLAELTETDVVVCTCSTIGATAEQDNALRADRPMADAAVAMGRRIAVVATVESTLEPTMALLRESATNAGVQVTLLPSPCLSAWQHFESGDHESYHAAVADHVRTIIAGADADVVVLAQASMAPAADLLTTPTGPTALTAPAGLPGLPVLTSPRAAVSAAISKVKSVTA</sequence>
<organism evidence="1 2">
    <name type="scientific">Actinoplanes lutulentus</name>
    <dbReference type="NCBI Taxonomy" id="1287878"/>
    <lineage>
        <taxon>Bacteria</taxon>
        <taxon>Bacillati</taxon>
        <taxon>Actinomycetota</taxon>
        <taxon>Actinomycetes</taxon>
        <taxon>Micromonosporales</taxon>
        <taxon>Micromonosporaceae</taxon>
        <taxon>Actinoplanes</taxon>
    </lineage>
</organism>
<dbReference type="AlphaFoldDB" id="A0A327ZHI6"/>
<dbReference type="InterPro" id="IPR053714">
    <property type="entry name" value="Iso_Racemase_Enz_sf"/>
</dbReference>
<comment type="caution">
    <text evidence="1">The sequence shown here is derived from an EMBL/GenBank/DDBJ whole genome shotgun (WGS) entry which is preliminary data.</text>
</comment>
<dbReference type="Gene3D" id="3.40.50.12500">
    <property type="match status" value="1"/>
</dbReference>
<dbReference type="EMBL" id="QLMJ01000003">
    <property type="protein sequence ID" value="RAK40626.1"/>
    <property type="molecule type" value="Genomic_DNA"/>
</dbReference>
<proteinExistence type="predicted"/>
<evidence type="ECO:0000313" key="1">
    <source>
        <dbReference type="EMBL" id="RAK40626.1"/>
    </source>
</evidence>
<dbReference type="OrthoDB" id="978447at2"/>
<protein>
    <recommendedName>
        <fullName evidence="3">Asp/Glu/hydantoin racemase</fullName>
    </recommendedName>
</protein>
<evidence type="ECO:0008006" key="3">
    <source>
        <dbReference type="Google" id="ProtNLM"/>
    </source>
</evidence>